<keyword evidence="3 5" id="KW-1133">Transmembrane helix</keyword>
<evidence type="ECO:0000259" key="6">
    <source>
        <dbReference type="Pfam" id="PF12698"/>
    </source>
</evidence>
<evidence type="ECO:0000313" key="7">
    <source>
        <dbReference type="EMBL" id="MFC4360851.1"/>
    </source>
</evidence>
<evidence type="ECO:0000313" key="8">
    <source>
        <dbReference type="Proteomes" id="UP001595840"/>
    </source>
</evidence>
<feature type="transmembrane region" description="Helical" evidence="5">
    <location>
        <begin position="21"/>
        <end position="45"/>
    </location>
</feature>
<dbReference type="PANTHER" id="PTHR43471:SF3">
    <property type="entry name" value="ABC TRANSPORTER PERMEASE PROTEIN NATB"/>
    <property type="match status" value="1"/>
</dbReference>
<dbReference type="EMBL" id="JBHSCX010000001">
    <property type="protein sequence ID" value="MFC4360851.1"/>
    <property type="molecule type" value="Genomic_DNA"/>
</dbReference>
<accession>A0ABV8V0C4</accession>
<protein>
    <submittedName>
        <fullName evidence="7">ABC transporter permease</fullName>
    </submittedName>
</protein>
<feature type="domain" description="ABC-2 type transporter transmembrane" evidence="6">
    <location>
        <begin position="28"/>
        <end position="368"/>
    </location>
</feature>
<evidence type="ECO:0000256" key="4">
    <source>
        <dbReference type="ARBA" id="ARBA00023136"/>
    </source>
</evidence>
<comment type="subcellular location">
    <subcellularLocation>
        <location evidence="1">Membrane</location>
        <topology evidence="1">Multi-pass membrane protein</topology>
    </subcellularLocation>
</comment>
<proteinExistence type="predicted"/>
<organism evidence="7 8">
    <name type="scientific">Simiduia curdlanivorans</name>
    <dbReference type="NCBI Taxonomy" id="1492769"/>
    <lineage>
        <taxon>Bacteria</taxon>
        <taxon>Pseudomonadati</taxon>
        <taxon>Pseudomonadota</taxon>
        <taxon>Gammaproteobacteria</taxon>
        <taxon>Cellvibrionales</taxon>
        <taxon>Cellvibrionaceae</taxon>
        <taxon>Simiduia</taxon>
    </lineage>
</organism>
<evidence type="ECO:0000256" key="5">
    <source>
        <dbReference type="SAM" id="Phobius"/>
    </source>
</evidence>
<evidence type="ECO:0000256" key="3">
    <source>
        <dbReference type="ARBA" id="ARBA00022989"/>
    </source>
</evidence>
<keyword evidence="4 5" id="KW-0472">Membrane</keyword>
<sequence length="388" mass="42451">MNRIFYTLLHKEIIDALRDRRALMGALLYAFFGPLVLAAALNFAISNNEEELSLYIAIEGAANAPVLVERLAQQRIFQLGTGTESDEKRWRDKPITLVIPDDYQSQIEQAKALALVLKINQADKNRQAASHRIRAVLQQYANEVATYRLVLRGIDAHLLNPFSIELQDQASAQEKSGIVMGMLAVFVLMSVFVSSTSIAIDTSAGERERHSLELILTQPISTQQLIGAKLIAVAMLGTLGALLTLCITSVVMGFVPLAKMGIGFELEPLTIATIMLALLPLAFFAAAFQLFCAFQARSFKEAQSYISLTIMVPLTIPFAIQFMPHKPEWIDWVPVASQSNLIETIAKGQAIDLLATATGAALTLALAALLALWLTRALKSEKTILSLS</sequence>
<feature type="transmembrane region" description="Helical" evidence="5">
    <location>
        <begin position="353"/>
        <end position="374"/>
    </location>
</feature>
<feature type="transmembrane region" description="Helical" evidence="5">
    <location>
        <begin position="230"/>
        <end position="257"/>
    </location>
</feature>
<dbReference type="InterPro" id="IPR013525">
    <property type="entry name" value="ABC2_TM"/>
</dbReference>
<gene>
    <name evidence="7" type="ORF">ACFOX3_00985</name>
</gene>
<keyword evidence="2 5" id="KW-0812">Transmembrane</keyword>
<feature type="transmembrane region" description="Helical" evidence="5">
    <location>
        <begin position="178"/>
        <end position="200"/>
    </location>
</feature>
<evidence type="ECO:0000256" key="1">
    <source>
        <dbReference type="ARBA" id="ARBA00004141"/>
    </source>
</evidence>
<keyword evidence="8" id="KW-1185">Reference proteome</keyword>
<dbReference type="PANTHER" id="PTHR43471">
    <property type="entry name" value="ABC TRANSPORTER PERMEASE"/>
    <property type="match status" value="1"/>
</dbReference>
<dbReference type="Pfam" id="PF12698">
    <property type="entry name" value="ABC2_membrane_3"/>
    <property type="match status" value="1"/>
</dbReference>
<reference evidence="8" key="1">
    <citation type="journal article" date="2019" name="Int. J. Syst. Evol. Microbiol.">
        <title>The Global Catalogue of Microorganisms (GCM) 10K type strain sequencing project: providing services to taxonomists for standard genome sequencing and annotation.</title>
        <authorList>
            <consortium name="The Broad Institute Genomics Platform"/>
            <consortium name="The Broad Institute Genome Sequencing Center for Infectious Disease"/>
            <person name="Wu L."/>
            <person name="Ma J."/>
        </authorList>
    </citation>
    <scope>NUCLEOTIDE SEQUENCE [LARGE SCALE GENOMIC DNA]</scope>
    <source>
        <strain evidence="8">CECT 8570</strain>
    </source>
</reference>
<feature type="transmembrane region" description="Helical" evidence="5">
    <location>
        <begin position="305"/>
        <end position="323"/>
    </location>
</feature>
<dbReference type="RefSeq" id="WP_290264775.1">
    <property type="nucleotide sequence ID" value="NZ_JAUFQG010000006.1"/>
</dbReference>
<feature type="transmembrane region" description="Helical" evidence="5">
    <location>
        <begin position="269"/>
        <end position="293"/>
    </location>
</feature>
<evidence type="ECO:0000256" key="2">
    <source>
        <dbReference type="ARBA" id="ARBA00022692"/>
    </source>
</evidence>
<name>A0ABV8V0C4_9GAMM</name>
<comment type="caution">
    <text evidence="7">The sequence shown here is derived from an EMBL/GenBank/DDBJ whole genome shotgun (WGS) entry which is preliminary data.</text>
</comment>
<dbReference type="Proteomes" id="UP001595840">
    <property type="component" value="Unassembled WGS sequence"/>
</dbReference>